<accession>A0AAD9PBC5</accession>
<keyword evidence="2" id="KW-1185">Reference proteome</keyword>
<reference evidence="1" key="1">
    <citation type="journal article" date="2023" name="Mol. Biol. Evol.">
        <title>Third-Generation Sequencing Reveals the Adaptive Role of the Epigenome in Three Deep-Sea Polychaetes.</title>
        <authorList>
            <person name="Perez M."/>
            <person name="Aroh O."/>
            <person name="Sun Y."/>
            <person name="Lan Y."/>
            <person name="Juniper S.K."/>
            <person name="Young C.R."/>
            <person name="Angers B."/>
            <person name="Qian P.Y."/>
        </authorList>
    </citation>
    <scope>NUCLEOTIDE SEQUENCE</scope>
    <source>
        <strain evidence="1">R07B-5</strain>
    </source>
</reference>
<dbReference type="EMBL" id="JAODUO010000048">
    <property type="protein sequence ID" value="KAK2191686.1"/>
    <property type="molecule type" value="Genomic_DNA"/>
</dbReference>
<name>A0AAD9PBC5_RIDPI</name>
<sequence length="100" mass="11190">MSCALPAHRKADELEQRLNALKPVRKNVKCAALEPKNVTKNRDIKIFPVTSSTCIVWGHVSSRSLIIRSSRITKALSTPPPAEMKEATSTLHLFRLLHHP</sequence>
<dbReference type="Proteomes" id="UP001209878">
    <property type="component" value="Unassembled WGS sequence"/>
</dbReference>
<organism evidence="1 2">
    <name type="scientific">Ridgeia piscesae</name>
    <name type="common">Tubeworm</name>
    <dbReference type="NCBI Taxonomy" id="27915"/>
    <lineage>
        <taxon>Eukaryota</taxon>
        <taxon>Metazoa</taxon>
        <taxon>Spiralia</taxon>
        <taxon>Lophotrochozoa</taxon>
        <taxon>Annelida</taxon>
        <taxon>Polychaeta</taxon>
        <taxon>Sedentaria</taxon>
        <taxon>Canalipalpata</taxon>
        <taxon>Sabellida</taxon>
        <taxon>Siboglinidae</taxon>
        <taxon>Ridgeia</taxon>
    </lineage>
</organism>
<evidence type="ECO:0000313" key="1">
    <source>
        <dbReference type="EMBL" id="KAK2191686.1"/>
    </source>
</evidence>
<comment type="caution">
    <text evidence="1">The sequence shown here is derived from an EMBL/GenBank/DDBJ whole genome shotgun (WGS) entry which is preliminary data.</text>
</comment>
<proteinExistence type="predicted"/>
<evidence type="ECO:0000313" key="2">
    <source>
        <dbReference type="Proteomes" id="UP001209878"/>
    </source>
</evidence>
<protein>
    <submittedName>
        <fullName evidence="1">Uncharacterized protein</fullName>
    </submittedName>
</protein>
<gene>
    <name evidence="1" type="ORF">NP493_48g07027</name>
</gene>
<dbReference type="AlphaFoldDB" id="A0AAD9PBC5"/>